<reference evidence="2" key="1">
    <citation type="journal article" date="2023" name="J. Hazard. Mater.">
        <title>Anaerobic biodegradation of pyrene and benzo[a]pyrene by a new sulfate-reducing Desulforamulus aquiferis strain DSA.</title>
        <authorList>
            <person name="Zhang Z."/>
            <person name="Sun J."/>
            <person name="Gong X."/>
            <person name="Wang C."/>
            <person name="Wang H."/>
        </authorList>
    </citation>
    <scope>NUCLEOTIDE SEQUENCE</scope>
    <source>
        <strain evidence="2">DSA</strain>
    </source>
</reference>
<keyword evidence="1" id="KW-0472">Membrane</keyword>
<keyword evidence="3" id="KW-1185">Reference proteome</keyword>
<protein>
    <submittedName>
        <fullName evidence="2">Uncharacterized protein</fullName>
    </submittedName>
</protein>
<keyword evidence="1" id="KW-1133">Transmembrane helix</keyword>
<name>A0AAW7Z9A6_9FIRM</name>
<accession>A0AAW7Z9A6</accession>
<evidence type="ECO:0000313" key="3">
    <source>
        <dbReference type="Proteomes" id="UP001172911"/>
    </source>
</evidence>
<reference evidence="2" key="2">
    <citation type="submission" date="2023-03" db="EMBL/GenBank/DDBJ databases">
        <authorList>
            <person name="Zhang Z."/>
        </authorList>
    </citation>
    <scope>NUCLEOTIDE SEQUENCE</scope>
    <source>
        <strain evidence="2">DSA</strain>
    </source>
</reference>
<keyword evidence="1" id="KW-0812">Transmembrane</keyword>
<evidence type="ECO:0000313" key="2">
    <source>
        <dbReference type="EMBL" id="MDO7785676.1"/>
    </source>
</evidence>
<organism evidence="2 3">
    <name type="scientific">Desulforamulus aquiferis</name>
    <dbReference type="NCBI Taxonomy" id="1397668"/>
    <lineage>
        <taxon>Bacteria</taxon>
        <taxon>Bacillati</taxon>
        <taxon>Bacillota</taxon>
        <taxon>Clostridia</taxon>
        <taxon>Eubacteriales</taxon>
        <taxon>Peptococcaceae</taxon>
        <taxon>Desulforamulus</taxon>
    </lineage>
</organism>
<dbReference type="AlphaFoldDB" id="A0AAW7Z9A6"/>
<sequence>MPIVKESITSRIKLRTTLKLVSTVTPSLLTVPIYLLLISGLFYFYST</sequence>
<dbReference type="EMBL" id="JARPTC010000001">
    <property type="protein sequence ID" value="MDO7785676.1"/>
    <property type="molecule type" value="Genomic_DNA"/>
</dbReference>
<feature type="transmembrane region" description="Helical" evidence="1">
    <location>
        <begin position="20"/>
        <end position="45"/>
    </location>
</feature>
<dbReference type="Proteomes" id="UP001172911">
    <property type="component" value="Unassembled WGS sequence"/>
</dbReference>
<evidence type="ECO:0000256" key="1">
    <source>
        <dbReference type="SAM" id="Phobius"/>
    </source>
</evidence>
<comment type="caution">
    <text evidence="2">The sequence shown here is derived from an EMBL/GenBank/DDBJ whole genome shotgun (WGS) entry which is preliminary data.</text>
</comment>
<dbReference type="RefSeq" id="WP_304540249.1">
    <property type="nucleotide sequence ID" value="NZ_JARPTC010000001.1"/>
</dbReference>
<gene>
    <name evidence="2" type="ORF">P6N53_00325</name>
</gene>
<proteinExistence type="predicted"/>